<evidence type="ECO:0000259" key="12">
    <source>
        <dbReference type="SMART" id="SM00228"/>
    </source>
</evidence>
<dbReference type="Pfam" id="PF02163">
    <property type="entry name" value="Peptidase_M50"/>
    <property type="match status" value="1"/>
</dbReference>
<evidence type="ECO:0000313" key="14">
    <source>
        <dbReference type="Proteomes" id="UP000543804"/>
    </source>
</evidence>
<evidence type="ECO:0000256" key="7">
    <source>
        <dbReference type="ARBA" id="ARBA00022833"/>
    </source>
</evidence>
<keyword evidence="4 13" id="KW-0645">Protease</keyword>
<name>A0A848BBP3_9FIRM</name>
<dbReference type="SUPFAM" id="SSF50156">
    <property type="entry name" value="PDZ domain-like"/>
    <property type="match status" value="1"/>
</dbReference>
<accession>A0A848BBP3</accession>
<keyword evidence="8 11" id="KW-1133">Transmembrane helix</keyword>
<evidence type="ECO:0000256" key="3">
    <source>
        <dbReference type="ARBA" id="ARBA00007931"/>
    </source>
</evidence>
<dbReference type="PANTHER" id="PTHR42837">
    <property type="entry name" value="REGULATOR OF SIGMA-E PROTEASE RSEP"/>
    <property type="match status" value="1"/>
</dbReference>
<feature type="transmembrane region" description="Helical" evidence="11">
    <location>
        <begin position="316"/>
        <end position="335"/>
    </location>
</feature>
<dbReference type="SMART" id="SM00228">
    <property type="entry name" value="PDZ"/>
    <property type="match status" value="1"/>
</dbReference>
<sequence length="347" mass="36795">MVLTIAAAVFVFGLLVLVHELGHFVTAKLTGMRVDEFAIGFGPQLIAVKRGETVYSLRAVPLGGFNNIAGMDPEAEDDAGERGYARKSVWARMLVILAGSAMNFLLPVFLYWGIFFFSGVATPSTEPVLGMVLPDRPAAQAGLLAGDRVLSVDGAPVGSWQEFASAVQQGGEGTSHALVISRGGEEQELSVSPAYDKTSERAMIGVMSSATMEHPGAVRSAQLAVQKTGSVIYMMVYELYKIILKLSGAELAGPIGVAQMAGQVAQMGFVPLLNFTAFLSLNLAIINLLPIPALDGGHFVGLCVEAVIGRPMGPRFTYYAQRVGIALLLLLMVFATKNDVVRVFLGG</sequence>
<dbReference type="CDD" id="cd23081">
    <property type="entry name" value="cpPDZ_EcRseP-like"/>
    <property type="match status" value="1"/>
</dbReference>
<dbReference type="Proteomes" id="UP000543804">
    <property type="component" value="Unassembled WGS sequence"/>
</dbReference>
<evidence type="ECO:0000256" key="11">
    <source>
        <dbReference type="RuleBase" id="RU362031"/>
    </source>
</evidence>
<keyword evidence="5 11" id="KW-0812">Transmembrane</keyword>
<evidence type="ECO:0000256" key="8">
    <source>
        <dbReference type="ARBA" id="ARBA00022989"/>
    </source>
</evidence>
<dbReference type="AlphaFoldDB" id="A0A848BBP3"/>
<feature type="domain" description="PDZ" evidence="12">
    <location>
        <begin position="113"/>
        <end position="184"/>
    </location>
</feature>
<keyword evidence="6 11" id="KW-0378">Hydrolase</keyword>
<evidence type="ECO:0000313" key="13">
    <source>
        <dbReference type="EMBL" id="NMD98697.1"/>
    </source>
</evidence>
<dbReference type="CDD" id="cd06163">
    <property type="entry name" value="S2P-M50_PDZ_RseP-like"/>
    <property type="match status" value="1"/>
</dbReference>
<dbReference type="GO" id="GO:0046872">
    <property type="term" value="F:metal ion binding"/>
    <property type="evidence" value="ECO:0007669"/>
    <property type="project" value="UniProtKB-KW"/>
</dbReference>
<keyword evidence="11" id="KW-0479">Metal-binding</keyword>
<evidence type="ECO:0000256" key="2">
    <source>
        <dbReference type="ARBA" id="ARBA00004141"/>
    </source>
</evidence>
<dbReference type="GO" id="GO:0016020">
    <property type="term" value="C:membrane"/>
    <property type="evidence" value="ECO:0007669"/>
    <property type="project" value="UniProtKB-SubCell"/>
</dbReference>
<dbReference type="Pfam" id="PF17820">
    <property type="entry name" value="PDZ_6"/>
    <property type="match status" value="1"/>
</dbReference>
<evidence type="ECO:0000256" key="5">
    <source>
        <dbReference type="ARBA" id="ARBA00022692"/>
    </source>
</evidence>
<comment type="caution">
    <text evidence="13">The sequence shown here is derived from an EMBL/GenBank/DDBJ whole genome shotgun (WGS) entry which is preliminary data.</text>
</comment>
<dbReference type="InterPro" id="IPR041489">
    <property type="entry name" value="PDZ_6"/>
</dbReference>
<feature type="transmembrane region" description="Helical" evidence="11">
    <location>
        <begin position="269"/>
        <end position="289"/>
    </location>
</feature>
<evidence type="ECO:0000256" key="1">
    <source>
        <dbReference type="ARBA" id="ARBA00001947"/>
    </source>
</evidence>
<evidence type="ECO:0000256" key="6">
    <source>
        <dbReference type="ARBA" id="ARBA00022801"/>
    </source>
</evidence>
<keyword evidence="14" id="KW-1185">Reference proteome</keyword>
<evidence type="ECO:0000256" key="10">
    <source>
        <dbReference type="ARBA" id="ARBA00023136"/>
    </source>
</evidence>
<evidence type="ECO:0000256" key="9">
    <source>
        <dbReference type="ARBA" id="ARBA00023049"/>
    </source>
</evidence>
<evidence type="ECO:0000256" key="4">
    <source>
        <dbReference type="ARBA" id="ARBA00022670"/>
    </source>
</evidence>
<keyword evidence="10 11" id="KW-0472">Membrane</keyword>
<reference evidence="13 14" key="1">
    <citation type="submission" date="2020-04" db="EMBL/GenBank/DDBJ databases">
        <authorList>
            <person name="Hitch T.C.A."/>
            <person name="Wylensek D."/>
            <person name="Clavel T."/>
        </authorList>
    </citation>
    <scope>NUCLEOTIDE SEQUENCE [LARGE SCALE GENOMIC DNA]</scope>
    <source>
        <strain evidence="13 14">PG-130-P53-12</strain>
    </source>
</reference>
<gene>
    <name evidence="13" type="primary">rseP</name>
    <name evidence="13" type="ORF">HF878_04255</name>
</gene>
<keyword evidence="7 11" id="KW-0862">Zinc</keyword>
<dbReference type="GO" id="GO:0006508">
    <property type="term" value="P:proteolysis"/>
    <property type="evidence" value="ECO:0007669"/>
    <property type="project" value="UniProtKB-KW"/>
</dbReference>
<keyword evidence="9 11" id="KW-0482">Metalloprotease</keyword>
<feature type="transmembrane region" description="Helical" evidence="11">
    <location>
        <begin position="89"/>
        <end position="112"/>
    </location>
</feature>
<dbReference type="NCBIfam" id="TIGR00054">
    <property type="entry name" value="RIP metalloprotease RseP"/>
    <property type="match status" value="1"/>
</dbReference>
<dbReference type="EC" id="3.4.24.-" evidence="11"/>
<dbReference type="EMBL" id="JABAFA010000009">
    <property type="protein sequence ID" value="NMD98697.1"/>
    <property type="molecule type" value="Genomic_DNA"/>
</dbReference>
<dbReference type="GO" id="GO:0004222">
    <property type="term" value="F:metalloendopeptidase activity"/>
    <property type="evidence" value="ECO:0007669"/>
    <property type="project" value="InterPro"/>
</dbReference>
<dbReference type="InterPro" id="IPR036034">
    <property type="entry name" value="PDZ_sf"/>
</dbReference>
<comment type="cofactor">
    <cofactor evidence="1 11">
        <name>Zn(2+)</name>
        <dbReference type="ChEBI" id="CHEBI:29105"/>
    </cofactor>
</comment>
<dbReference type="PANTHER" id="PTHR42837:SF2">
    <property type="entry name" value="MEMBRANE METALLOPROTEASE ARASP2, CHLOROPLASTIC-RELATED"/>
    <property type="match status" value="1"/>
</dbReference>
<dbReference type="Gene3D" id="2.30.42.10">
    <property type="match status" value="1"/>
</dbReference>
<organism evidence="13 14">
    <name type="scientific">Selenomonas bovis</name>
    <dbReference type="NCBI Taxonomy" id="416586"/>
    <lineage>
        <taxon>Bacteria</taxon>
        <taxon>Bacillati</taxon>
        <taxon>Bacillota</taxon>
        <taxon>Negativicutes</taxon>
        <taxon>Selenomonadales</taxon>
        <taxon>Selenomonadaceae</taxon>
        <taxon>Selenomonas</taxon>
    </lineage>
</organism>
<protein>
    <recommendedName>
        <fullName evidence="11">Zinc metalloprotease</fullName>
        <ecNumber evidence="11">3.4.24.-</ecNumber>
    </recommendedName>
</protein>
<dbReference type="InterPro" id="IPR008915">
    <property type="entry name" value="Peptidase_M50"/>
</dbReference>
<comment type="subcellular location">
    <subcellularLocation>
        <location evidence="2">Membrane</location>
        <topology evidence="2">Multi-pass membrane protein</topology>
    </subcellularLocation>
</comment>
<proteinExistence type="inferred from homology"/>
<dbReference type="RefSeq" id="WP_170077296.1">
    <property type="nucleotide sequence ID" value="NZ_JABAFA010000009.1"/>
</dbReference>
<dbReference type="InterPro" id="IPR001478">
    <property type="entry name" value="PDZ"/>
</dbReference>
<comment type="similarity">
    <text evidence="3 11">Belongs to the peptidase M50B family.</text>
</comment>
<dbReference type="InterPro" id="IPR004387">
    <property type="entry name" value="Pept_M50_Zn"/>
</dbReference>